<sequence>MTVFTDDTESQPRELIVTLFGLYARAESNWLPVAGLVRLMADLGVDGQAVRSSVSRLKRRDVLQSERHDGAAGYALSRSALDVINEGDTRIFHRRRATMEDGWVVLVFSVPESEREKRHLLRTSLTTLGFGTAAPGVWIAPGHLAQETREMLERRGLAAYVDIFEGNHIAFGELRSKVRRWWDLEELTLSYADFVERYRPALREFTGGPVTPDSAFATYVPMLTVWRRLPYLDPGLPLALLPQGWNGVTAEQLFADLNEALSGPAREHAMEVIHRRRQPQPVSR</sequence>
<dbReference type="PIRSF" id="PIRSF020623">
    <property type="entry name" value="PaaX"/>
    <property type="match status" value="1"/>
</dbReference>
<organism evidence="4 5">
    <name type="scientific">Rhodococcus wratislaviensis</name>
    <name type="common">Tsukamurella wratislaviensis</name>
    <dbReference type="NCBI Taxonomy" id="44752"/>
    <lineage>
        <taxon>Bacteria</taxon>
        <taxon>Bacillati</taxon>
        <taxon>Actinomycetota</taxon>
        <taxon>Actinomycetes</taxon>
        <taxon>Mycobacteriales</taxon>
        <taxon>Nocardiaceae</taxon>
        <taxon>Rhodococcus</taxon>
    </lineage>
</organism>
<gene>
    <name evidence="4" type="ORF">Rhow_005954</name>
</gene>
<dbReference type="OrthoDB" id="2270427at2"/>
<keyword evidence="5" id="KW-1185">Reference proteome</keyword>
<accession>A0A402C047</accession>
<protein>
    <submittedName>
        <fullName evidence="4">Possible membrane protein</fullName>
    </submittedName>
</protein>
<dbReference type="Gene3D" id="3.30.70.2650">
    <property type="match status" value="1"/>
</dbReference>
<dbReference type="Pfam" id="PF07848">
    <property type="entry name" value="PaaX"/>
    <property type="match status" value="1"/>
</dbReference>
<feature type="domain" description="Transcriptional repressor PaaX-like N-terminal" evidence="1">
    <location>
        <begin position="13"/>
        <end position="78"/>
    </location>
</feature>
<dbReference type="GO" id="GO:0006351">
    <property type="term" value="P:DNA-templated transcription"/>
    <property type="evidence" value="ECO:0007669"/>
    <property type="project" value="InterPro"/>
</dbReference>
<dbReference type="InterPro" id="IPR036388">
    <property type="entry name" value="WH-like_DNA-bd_sf"/>
</dbReference>
<feature type="domain" description="Transcriptional repressor PaaX-like C-terminal" evidence="2">
    <location>
        <begin position="182"/>
        <end position="270"/>
    </location>
</feature>
<dbReference type="Gene3D" id="1.20.58.1460">
    <property type="match status" value="1"/>
</dbReference>
<evidence type="ECO:0000259" key="3">
    <source>
        <dbReference type="Pfam" id="PF20803"/>
    </source>
</evidence>
<dbReference type="EMBL" id="BHYM01000005">
    <property type="protein sequence ID" value="GCE36954.1"/>
    <property type="molecule type" value="Genomic_DNA"/>
</dbReference>
<dbReference type="AlphaFoldDB" id="A0A402C047"/>
<evidence type="ECO:0000313" key="5">
    <source>
        <dbReference type="Proteomes" id="UP000287519"/>
    </source>
</evidence>
<dbReference type="InterPro" id="IPR013225">
    <property type="entry name" value="PaaX_C"/>
</dbReference>
<dbReference type="InterPro" id="IPR011965">
    <property type="entry name" value="PaaX_trns_reg"/>
</dbReference>
<dbReference type="PANTHER" id="PTHR30319:SF1">
    <property type="entry name" value="TRANSCRIPTIONAL REPRESSOR PAAX"/>
    <property type="match status" value="1"/>
</dbReference>
<name>A0A402C047_RHOWR</name>
<dbReference type="Gene3D" id="1.10.10.10">
    <property type="entry name" value="Winged helix-like DNA-binding domain superfamily/Winged helix DNA-binding domain"/>
    <property type="match status" value="1"/>
</dbReference>
<comment type="caution">
    <text evidence="4">The sequence shown here is derived from an EMBL/GenBank/DDBJ whole genome shotgun (WGS) entry which is preliminary data.</text>
</comment>
<dbReference type="Pfam" id="PF08223">
    <property type="entry name" value="PaaX_C"/>
    <property type="match status" value="1"/>
</dbReference>
<dbReference type="Pfam" id="PF20803">
    <property type="entry name" value="PaaX_M"/>
    <property type="match status" value="1"/>
</dbReference>
<dbReference type="InterPro" id="IPR012906">
    <property type="entry name" value="PaaX-like_N"/>
</dbReference>
<proteinExistence type="predicted"/>
<feature type="domain" description="Transcriptional repressor PaaX-like central Cas2-like" evidence="3">
    <location>
        <begin position="98"/>
        <end position="177"/>
    </location>
</feature>
<dbReference type="PANTHER" id="PTHR30319">
    <property type="entry name" value="PHENYLACETIC ACID REGULATOR-RELATED TRANSCRIPTIONAL REPRESSOR"/>
    <property type="match status" value="1"/>
</dbReference>
<dbReference type="InterPro" id="IPR048846">
    <property type="entry name" value="PaaX-like_central"/>
</dbReference>
<reference evidence="4 5" key="1">
    <citation type="submission" date="2018-11" db="EMBL/GenBank/DDBJ databases">
        <title>Microbial catabolism of amino acid.</title>
        <authorList>
            <person name="Hibi M."/>
            <person name="Ogawa J."/>
        </authorList>
    </citation>
    <scope>NUCLEOTIDE SEQUENCE [LARGE SCALE GENOMIC DNA]</scope>
    <source>
        <strain evidence="4 5">C31-06</strain>
    </source>
</reference>
<evidence type="ECO:0000259" key="2">
    <source>
        <dbReference type="Pfam" id="PF08223"/>
    </source>
</evidence>
<dbReference type="Proteomes" id="UP000287519">
    <property type="component" value="Unassembled WGS sequence"/>
</dbReference>
<evidence type="ECO:0000259" key="1">
    <source>
        <dbReference type="Pfam" id="PF07848"/>
    </source>
</evidence>
<dbReference type="RefSeq" id="WP_124389790.1">
    <property type="nucleotide sequence ID" value="NZ_BHYM01000005.1"/>
</dbReference>
<evidence type="ECO:0000313" key="4">
    <source>
        <dbReference type="EMBL" id="GCE36954.1"/>
    </source>
</evidence>